<evidence type="ECO:0000256" key="2">
    <source>
        <dbReference type="SAM" id="MobiDB-lite"/>
    </source>
</evidence>
<dbReference type="Pfam" id="PF17773">
    <property type="entry name" value="UPF0176_N"/>
    <property type="match status" value="1"/>
</dbReference>
<keyword evidence="5" id="KW-1185">Reference proteome</keyword>
<feature type="coiled-coil region" evidence="1">
    <location>
        <begin position="438"/>
        <end position="475"/>
    </location>
</feature>
<evidence type="ECO:0000313" key="4">
    <source>
        <dbReference type="EMBL" id="KAG2432050.1"/>
    </source>
</evidence>
<dbReference type="Pfam" id="PF00581">
    <property type="entry name" value="Rhodanese"/>
    <property type="match status" value="1"/>
</dbReference>
<reference evidence="4" key="1">
    <citation type="journal article" date="2020" name="bioRxiv">
        <title>Comparative genomics of Chlamydomonas.</title>
        <authorList>
            <person name="Craig R.J."/>
            <person name="Hasan A.R."/>
            <person name="Ness R.W."/>
            <person name="Keightley P.D."/>
        </authorList>
    </citation>
    <scope>NUCLEOTIDE SEQUENCE</scope>
    <source>
        <strain evidence="4">CCAP 11/173</strain>
    </source>
</reference>
<organism evidence="4 5">
    <name type="scientific">Chlamydomonas schloesseri</name>
    <dbReference type="NCBI Taxonomy" id="2026947"/>
    <lineage>
        <taxon>Eukaryota</taxon>
        <taxon>Viridiplantae</taxon>
        <taxon>Chlorophyta</taxon>
        <taxon>core chlorophytes</taxon>
        <taxon>Chlorophyceae</taxon>
        <taxon>CS clade</taxon>
        <taxon>Chlamydomonadales</taxon>
        <taxon>Chlamydomonadaceae</taxon>
        <taxon>Chlamydomonas</taxon>
    </lineage>
</organism>
<keyword evidence="1" id="KW-0175">Coiled coil</keyword>
<dbReference type="SMART" id="SM00450">
    <property type="entry name" value="RHOD"/>
    <property type="match status" value="1"/>
</dbReference>
<sequence>MLKLYSSQFAPPAKGLPRAQPVSVSVLAVHSTHANAAAPTGPRVAHEWRHTQSRLLCRSAAPTAGGATSHASGAVPATVPPQLVPPTDPDAYCVCNWYHLTPVENPQEAVEVHRRFIEQMGLDIRGRIYISSQGMNCQYGGTLEHCTAYVEWVKQQPGFQNLRYTTWPSPEGHAFPKLRLKYKPNLISLAGGMEVMPITDPAARATPLEPAAWREMIAQAEDKKVVVLDVRNDYEWDAGHFVGAERPAEEVFAETPVGESEQEVPQPLLGKDPETPVMMYCTGGIRCDVYSTFLRRKGFKNLYTLEGGVQNYLRQEGSDHWKGSLFVFDARMAISANKDGDEGGPLPAAVPCQVCGSPDSQLPHVNCANIDCNELFIACAACKARLQGCCCEACMAAPRLLRPAKVDGGQYGAWGNYADRDEAGPVISTGRNREGRVARRARRRAALKEKRMGQIEEKLSRKKMVREAMARLEEVEAAQRDTAASSVEAGPRMACAQ</sequence>
<feature type="domain" description="Rhodanese" evidence="3">
    <location>
        <begin position="221"/>
        <end position="321"/>
    </location>
</feature>
<proteinExistence type="predicted"/>
<dbReference type="InterPro" id="IPR020936">
    <property type="entry name" value="TrhO"/>
</dbReference>
<evidence type="ECO:0000313" key="5">
    <source>
        <dbReference type="Proteomes" id="UP000613740"/>
    </source>
</evidence>
<dbReference type="Proteomes" id="UP000613740">
    <property type="component" value="Unassembled WGS sequence"/>
</dbReference>
<accession>A0A835T5H2</accession>
<comment type="caution">
    <text evidence="4">The sequence shown here is derived from an EMBL/GenBank/DDBJ whole genome shotgun (WGS) entry which is preliminary data.</text>
</comment>
<dbReference type="Gene3D" id="3.40.250.10">
    <property type="entry name" value="Rhodanese-like domain"/>
    <property type="match status" value="1"/>
</dbReference>
<gene>
    <name evidence="4" type="ORF">HYH02_013120</name>
</gene>
<dbReference type="InterPro" id="IPR036873">
    <property type="entry name" value="Rhodanese-like_dom_sf"/>
</dbReference>
<evidence type="ECO:0000259" key="3">
    <source>
        <dbReference type="PROSITE" id="PS50206"/>
    </source>
</evidence>
<dbReference type="OrthoDB" id="25002at2759"/>
<dbReference type="Pfam" id="PF12368">
    <property type="entry name" value="Rhodanese_C"/>
    <property type="match status" value="1"/>
</dbReference>
<evidence type="ECO:0000256" key="1">
    <source>
        <dbReference type="SAM" id="Coils"/>
    </source>
</evidence>
<dbReference type="EMBL" id="JAEHOD010000069">
    <property type="protein sequence ID" value="KAG2432050.1"/>
    <property type="molecule type" value="Genomic_DNA"/>
</dbReference>
<protein>
    <recommendedName>
        <fullName evidence="3">Rhodanese domain-containing protein</fullName>
    </recommendedName>
</protein>
<dbReference type="PANTHER" id="PTHR43268">
    <property type="entry name" value="THIOSULFATE SULFURTRANSFERASE/RHODANESE-LIKE DOMAIN-CONTAINING PROTEIN 2"/>
    <property type="match status" value="1"/>
</dbReference>
<dbReference type="AlphaFoldDB" id="A0A835T5H2"/>
<name>A0A835T5H2_9CHLO</name>
<dbReference type="InterPro" id="IPR001763">
    <property type="entry name" value="Rhodanese-like_dom"/>
</dbReference>
<dbReference type="PANTHER" id="PTHR43268:SF3">
    <property type="entry name" value="RHODANESE-LIKE DOMAIN-CONTAINING PROTEIN 7-RELATED"/>
    <property type="match status" value="1"/>
</dbReference>
<feature type="region of interest" description="Disordered" evidence="2">
    <location>
        <begin position="475"/>
        <end position="497"/>
    </location>
</feature>
<dbReference type="PROSITE" id="PS50206">
    <property type="entry name" value="RHODANESE_3"/>
    <property type="match status" value="1"/>
</dbReference>
<dbReference type="InterPro" id="IPR022111">
    <property type="entry name" value="Rhodanese_C"/>
</dbReference>
<dbReference type="InterPro" id="IPR040503">
    <property type="entry name" value="TRHO_N"/>
</dbReference>
<dbReference type="SUPFAM" id="SSF52821">
    <property type="entry name" value="Rhodanese/Cell cycle control phosphatase"/>
    <property type="match status" value="1"/>
</dbReference>
<dbReference type="Gene3D" id="3.30.70.100">
    <property type="match status" value="1"/>
</dbReference>